<dbReference type="SUPFAM" id="SSF52540">
    <property type="entry name" value="P-loop containing nucleoside triphosphate hydrolases"/>
    <property type="match status" value="1"/>
</dbReference>
<sequence>MDLVTVTDGEGNTLQYKRYQGHVFPKLLRGNVRDQLTQVANLQCRPDDVLLCTYPKTGLHWTYNIVQMLISGSTTYEGSPKYLEFDDIGMIDMMPPRRVYATHFEVCHLPDAIKNGTGKVINIIRNPKDVAVSYFCFLTSLNIPVYSGSFSGFLQYFLKEDFLFGNWFGALKQWLDIQTMYPCMQTLTLHYEDLKRNTLQNLYTLADFLEVPKNDDFLRQIELSVEFSKMKINHEQELMGSETFKDIATHGVLPIYRKGDVGDWKNWFTLAQSEEFDRVYKQRMEGYDIDFIYE</sequence>
<evidence type="ECO:0000256" key="2">
    <source>
        <dbReference type="ARBA" id="ARBA00022679"/>
    </source>
</evidence>
<comment type="caution">
    <text evidence="4">The sequence shown here is derived from an EMBL/GenBank/DDBJ whole genome shotgun (WGS) entry which is preliminary data.</text>
</comment>
<protein>
    <submittedName>
        <fullName evidence="4">Sulfotransferase 1C2</fullName>
    </submittedName>
</protein>
<dbReference type="EMBL" id="NEDP02005552">
    <property type="protein sequence ID" value="OWF38900.1"/>
    <property type="molecule type" value="Genomic_DNA"/>
</dbReference>
<evidence type="ECO:0000259" key="3">
    <source>
        <dbReference type="Pfam" id="PF00685"/>
    </source>
</evidence>
<keyword evidence="5" id="KW-1185">Reference proteome</keyword>
<dbReference type="InterPro" id="IPR000863">
    <property type="entry name" value="Sulfotransferase_dom"/>
</dbReference>
<dbReference type="InterPro" id="IPR027417">
    <property type="entry name" value="P-loop_NTPase"/>
</dbReference>
<evidence type="ECO:0000313" key="5">
    <source>
        <dbReference type="Proteomes" id="UP000242188"/>
    </source>
</evidence>
<feature type="domain" description="Sulfotransferase" evidence="3">
    <location>
        <begin position="46"/>
        <end position="287"/>
    </location>
</feature>
<comment type="similarity">
    <text evidence="1">Belongs to the sulfotransferase 1 family.</text>
</comment>
<name>A0A210PQX9_MIZYE</name>
<reference evidence="4 5" key="1">
    <citation type="journal article" date="2017" name="Nat. Ecol. Evol.">
        <title>Scallop genome provides insights into evolution of bilaterian karyotype and development.</title>
        <authorList>
            <person name="Wang S."/>
            <person name="Zhang J."/>
            <person name="Jiao W."/>
            <person name="Li J."/>
            <person name="Xun X."/>
            <person name="Sun Y."/>
            <person name="Guo X."/>
            <person name="Huan P."/>
            <person name="Dong B."/>
            <person name="Zhang L."/>
            <person name="Hu X."/>
            <person name="Sun X."/>
            <person name="Wang J."/>
            <person name="Zhao C."/>
            <person name="Wang Y."/>
            <person name="Wang D."/>
            <person name="Huang X."/>
            <person name="Wang R."/>
            <person name="Lv J."/>
            <person name="Li Y."/>
            <person name="Zhang Z."/>
            <person name="Liu B."/>
            <person name="Lu W."/>
            <person name="Hui Y."/>
            <person name="Liang J."/>
            <person name="Zhou Z."/>
            <person name="Hou R."/>
            <person name="Li X."/>
            <person name="Liu Y."/>
            <person name="Li H."/>
            <person name="Ning X."/>
            <person name="Lin Y."/>
            <person name="Zhao L."/>
            <person name="Xing Q."/>
            <person name="Dou J."/>
            <person name="Li Y."/>
            <person name="Mao J."/>
            <person name="Guo H."/>
            <person name="Dou H."/>
            <person name="Li T."/>
            <person name="Mu C."/>
            <person name="Jiang W."/>
            <person name="Fu Q."/>
            <person name="Fu X."/>
            <person name="Miao Y."/>
            <person name="Liu J."/>
            <person name="Yu Q."/>
            <person name="Li R."/>
            <person name="Liao H."/>
            <person name="Li X."/>
            <person name="Kong Y."/>
            <person name="Jiang Z."/>
            <person name="Chourrout D."/>
            <person name="Li R."/>
            <person name="Bao Z."/>
        </authorList>
    </citation>
    <scope>NUCLEOTIDE SEQUENCE [LARGE SCALE GENOMIC DNA]</scope>
    <source>
        <strain evidence="4 5">PY_sf001</strain>
    </source>
</reference>
<dbReference type="GO" id="GO:0008146">
    <property type="term" value="F:sulfotransferase activity"/>
    <property type="evidence" value="ECO:0007669"/>
    <property type="project" value="InterPro"/>
</dbReference>
<organism evidence="4 5">
    <name type="scientific">Mizuhopecten yessoensis</name>
    <name type="common">Japanese scallop</name>
    <name type="synonym">Patinopecten yessoensis</name>
    <dbReference type="NCBI Taxonomy" id="6573"/>
    <lineage>
        <taxon>Eukaryota</taxon>
        <taxon>Metazoa</taxon>
        <taxon>Spiralia</taxon>
        <taxon>Lophotrochozoa</taxon>
        <taxon>Mollusca</taxon>
        <taxon>Bivalvia</taxon>
        <taxon>Autobranchia</taxon>
        <taxon>Pteriomorphia</taxon>
        <taxon>Pectinida</taxon>
        <taxon>Pectinoidea</taxon>
        <taxon>Pectinidae</taxon>
        <taxon>Mizuhopecten</taxon>
    </lineage>
</organism>
<evidence type="ECO:0000256" key="1">
    <source>
        <dbReference type="ARBA" id="ARBA00005771"/>
    </source>
</evidence>
<evidence type="ECO:0000313" key="4">
    <source>
        <dbReference type="EMBL" id="OWF38900.1"/>
    </source>
</evidence>
<keyword evidence="2 4" id="KW-0808">Transferase</keyword>
<dbReference type="AlphaFoldDB" id="A0A210PQX9"/>
<accession>A0A210PQX9</accession>
<dbReference type="Pfam" id="PF00685">
    <property type="entry name" value="Sulfotransfer_1"/>
    <property type="match status" value="1"/>
</dbReference>
<dbReference type="OrthoDB" id="6409834at2759"/>
<proteinExistence type="inferred from homology"/>
<dbReference type="PANTHER" id="PTHR11783">
    <property type="entry name" value="SULFOTRANSFERASE SULT"/>
    <property type="match status" value="1"/>
</dbReference>
<gene>
    <name evidence="4" type="ORF">KP79_PYT07617</name>
</gene>
<dbReference type="Gene3D" id="3.40.50.300">
    <property type="entry name" value="P-loop containing nucleotide triphosphate hydrolases"/>
    <property type="match status" value="1"/>
</dbReference>
<dbReference type="Proteomes" id="UP000242188">
    <property type="component" value="Unassembled WGS sequence"/>
</dbReference>